<feature type="region of interest" description="Disordered" evidence="1">
    <location>
        <begin position="120"/>
        <end position="147"/>
    </location>
</feature>
<proteinExistence type="predicted"/>
<comment type="caution">
    <text evidence="2">The sequence shown here is derived from an EMBL/GenBank/DDBJ whole genome shotgun (WGS) entry which is preliminary data.</text>
</comment>
<sequence>MGDENPFRTLGDYFKPSHEGYKNTIELPAGNNVVPLRSDTIWLVQNGYSFYGLRSEDPNQHLKDFIKLVDSLDLNSENRRWNDSKDFVKPVKAISTSQSTSKMPERRLLELKDQINFLLKGSRPTPRPSSTHVPQAYVEAVSSNPHP</sequence>
<reference evidence="2" key="2">
    <citation type="submission" date="2022-01" db="EMBL/GenBank/DDBJ databases">
        <authorList>
            <person name="Yamashiro T."/>
            <person name="Shiraishi A."/>
            <person name="Satake H."/>
            <person name="Nakayama K."/>
        </authorList>
    </citation>
    <scope>NUCLEOTIDE SEQUENCE</scope>
</reference>
<evidence type="ECO:0008006" key="4">
    <source>
        <dbReference type="Google" id="ProtNLM"/>
    </source>
</evidence>
<evidence type="ECO:0000256" key="1">
    <source>
        <dbReference type="SAM" id="MobiDB-lite"/>
    </source>
</evidence>
<name>A0ABQ5IA39_9ASTR</name>
<reference evidence="2" key="1">
    <citation type="journal article" date="2022" name="Int. J. Mol. Sci.">
        <title>Draft Genome of Tanacetum Coccineum: Genomic Comparison of Closely Related Tanacetum-Family Plants.</title>
        <authorList>
            <person name="Yamashiro T."/>
            <person name="Shiraishi A."/>
            <person name="Nakayama K."/>
            <person name="Satake H."/>
        </authorList>
    </citation>
    <scope>NUCLEOTIDE SEQUENCE</scope>
</reference>
<dbReference type="Proteomes" id="UP001151760">
    <property type="component" value="Unassembled WGS sequence"/>
</dbReference>
<accession>A0ABQ5IA39</accession>
<keyword evidence="3" id="KW-1185">Reference proteome</keyword>
<protein>
    <recommendedName>
        <fullName evidence="4">MAK10-like protein</fullName>
    </recommendedName>
</protein>
<evidence type="ECO:0000313" key="3">
    <source>
        <dbReference type="Proteomes" id="UP001151760"/>
    </source>
</evidence>
<organism evidence="2 3">
    <name type="scientific">Tanacetum coccineum</name>
    <dbReference type="NCBI Taxonomy" id="301880"/>
    <lineage>
        <taxon>Eukaryota</taxon>
        <taxon>Viridiplantae</taxon>
        <taxon>Streptophyta</taxon>
        <taxon>Embryophyta</taxon>
        <taxon>Tracheophyta</taxon>
        <taxon>Spermatophyta</taxon>
        <taxon>Magnoliopsida</taxon>
        <taxon>eudicotyledons</taxon>
        <taxon>Gunneridae</taxon>
        <taxon>Pentapetalae</taxon>
        <taxon>asterids</taxon>
        <taxon>campanulids</taxon>
        <taxon>Asterales</taxon>
        <taxon>Asteraceae</taxon>
        <taxon>Asteroideae</taxon>
        <taxon>Anthemideae</taxon>
        <taxon>Anthemidinae</taxon>
        <taxon>Tanacetum</taxon>
    </lineage>
</organism>
<evidence type="ECO:0000313" key="2">
    <source>
        <dbReference type="EMBL" id="GJT96999.1"/>
    </source>
</evidence>
<gene>
    <name evidence="2" type="ORF">Tco_1092517</name>
</gene>
<dbReference type="EMBL" id="BQNB010020532">
    <property type="protein sequence ID" value="GJT96999.1"/>
    <property type="molecule type" value="Genomic_DNA"/>
</dbReference>